<evidence type="ECO:0000313" key="2">
    <source>
        <dbReference type="Proteomes" id="UP001317259"/>
    </source>
</evidence>
<proteinExistence type="predicted"/>
<name>A0ABT0G247_9ACTN</name>
<protein>
    <recommendedName>
        <fullName evidence="3">DUF397 domain-containing protein</fullName>
    </recommendedName>
</protein>
<evidence type="ECO:0000313" key="1">
    <source>
        <dbReference type="EMBL" id="MCK2218176.1"/>
    </source>
</evidence>
<keyword evidence="2" id="KW-1185">Reference proteome</keyword>
<gene>
    <name evidence="1" type="ORF">MF672_030950</name>
</gene>
<accession>A0ABT0G247</accession>
<dbReference type="Proteomes" id="UP001317259">
    <property type="component" value="Unassembled WGS sequence"/>
</dbReference>
<dbReference type="EMBL" id="JAKRKC020000002">
    <property type="protein sequence ID" value="MCK2218176.1"/>
    <property type="molecule type" value="Genomic_DNA"/>
</dbReference>
<sequence length="55" mass="5858">MKRDDAAQKSGHVTLLYPTASDFCTVFTTHDDIGAAATLIGAVVASKMRCKSERA</sequence>
<dbReference type="RefSeq" id="WP_242371023.1">
    <property type="nucleotide sequence ID" value="NZ_JAKRKC020000002.1"/>
</dbReference>
<comment type="caution">
    <text evidence="1">The sequence shown here is derived from an EMBL/GenBank/DDBJ whole genome shotgun (WGS) entry which is preliminary data.</text>
</comment>
<evidence type="ECO:0008006" key="3">
    <source>
        <dbReference type="Google" id="ProtNLM"/>
    </source>
</evidence>
<reference evidence="1 2" key="1">
    <citation type="submission" date="2022-04" db="EMBL/GenBank/DDBJ databases">
        <title>Genome draft of Actinomadura sp. ATCC 31491.</title>
        <authorList>
            <person name="Shi X."/>
            <person name="Du Y."/>
        </authorList>
    </citation>
    <scope>NUCLEOTIDE SEQUENCE [LARGE SCALE GENOMIC DNA]</scope>
    <source>
        <strain evidence="1 2">ATCC 31491</strain>
    </source>
</reference>
<organism evidence="1 2">
    <name type="scientific">Actinomadura luzonensis</name>
    <dbReference type="NCBI Taxonomy" id="2805427"/>
    <lineage>
        <taxon>Bacteria</taxon>
        <taxon>Bacillati</taxon>
        <taxon>Actinomycetota</taxon>
        <taxon>Actinomycetes</taxon>
        <taxon>Streptosporangiales</taxon>
        <taxon>Thermomonosporaceae</taxon>
        <taxon>Actinomadura</taxon>
    </lineage>
</organism>